<reference evidence="2 3" key="1">
    <citation type="journal article" date="2015" name="Fungal Genet. Biol.">
        <title>Evolution of novel wood decay mechanisms in Agaricales revealed by the genome sequences of Fistulina hepatica and Cylindrobasidium torrendii.</title>
        <authorList>
            <person name="Floudas D."/>
            <person name="Held B.W."/>
            <person name="Riley R."/>
            <person name="Nagy L.G."/>
            <person name="Koehler G."/>
            <person name="Ransdell A.S."/>
            <person name="Younus H."/>
            <person name="Chow J."/>
            <person name="Chiniquy J."/>
            <person name="Lipzen A."/>
            <person name="Tritt A."/>
            <person name="Sun H."/>
            <person name="Haridas S."/>
            <person name="LaButti K."/>
            <person name="Ohm R.A."/>
            <person name="Kues U."/>
            <person name="Blanchette R.A."/>
            <person name="Grigoriev I.V."/>
            <person name="Minto R.E."/>
            <person name="Hibbett D.S."/>
        </authorList>
    </citation>
    <scope>NUCLEOTIDE SEQUENCE [LARGE SCALE GENOMIC DNA]</scope>
    <source>
        <strain evidence="2 3">FP15055 ss-10</strain>
    </source>
</reference>
<feature type="compositionally biased region" description="Polar residues" evidence="1">
    <location>
        <begin position="362"/>
        <end position="376"/>
    </location>
</feature>
<evidence type="ECO:0000313" key="2">
    <source>
        <dbReference type="EMBL" id="KIY69593.1"/>
    </source>
</evidence>
<dbReference type="EMBL" id="KN880481">
    <property type="protein sequence ID" value="KIY69593.1"/>
    <property type="molecule type" value="Genomic_DNA"/>
</dbReference>
<evidence type="ECO:0000256" key="1">
    <source>
        <dbReference type="SAM" id="MobiDB-lite"/>
    </source>
</evidence>
<dbReference type="OrthoDB" id="3364608at2759"/>
<proteinExistence type="predicted"/>
<feature type="region of interest" description="Disordered" evidence="1">
    <location>
        <begin position="1"/>
        <end position="174"/>
    </location>
</feature>
<name>A0A0D7BGB0_9AGAR</name>
<accession>A0A0D7BGB0</accession>
<protein>
    <submittedName>
        <fullName evidence="2">Uncharacterized protein</fullName>
    </submittedName>
</protein>
<keyword evidence="3" id="KW-1185">Reference proteome</keyword>
<organism evidence="2 3">
    <name type="scientific">Cylindrobasidium torrendii FP15055 ss-10</name>
    <dbReference type="NCBI Taxonomy" id="1314674"/>
    <lineage>
        <taxon>Eukaryota</taxon>
        <taxon>Fungi</taxon>
        <taxon>Dikarya</taxon>
        <taxon>Basidiomycota</taxon>
        <taxon>Agaricomycotina</taxon>
        <taxon>Agaricomycetes</taxon>
        <taxon>Agaricomycetidae</taxon>
        <taxon>Agaricales</taxon>
        <taxon>Marasmiineae</taxon>
        <taxon>Physalacriaceae</taxon>
        <taxon>Cylindrobasidium</taxon>
    </lineage>
</organism>
<feature type="compositionally biased region" description="Acidic residues" evidence="1">
    <location>
        <begin position="73"/>
        <end position="83"/>
    </location>
</feature>
<dbReference type="STRING" id="1314674.A0A0D7BGB0"/>
<dbReference type="AlphaFoldDB" id="A0A0D7BGB0"/>
<feature type="compositionally biased region" description="Low complexity" evidence="1">
    <location>
        <begin position="104"/>
        <end position="138"/>
    </location>
</feature>
<feature type="compositionally biased region" description="Polar residues" evidence="1">
    <location>
        <begin position="1"/>
        <end position="10"/>
    </location>
</feature>
<gene>
    <name evidence="2" type="ORF">CYLTODRAFT_488783</name>
</gene>
<feature type="compositionally biased region" description="Low complexity" evidence="1">
    <location>
        <begin position="147"/>
        <end position="157"/>
    </location>
</feature>
<sequence length="438" mass="47631">MLDNSVAQRSTLKREAPRPLKRTSSTASLPTPPRTQKRRIIKARSLATTDEISDEDSDGGLISHKRRRLTETIPEEDFDDEDAFWSGPSAKDTARKAATQEKISAAAPRLSLSPPGSPVVPVLERARLRATSTTSSLASPPPSFRGPKPTAAKKPVVASPPPQPATILEEDEVEEVVLPSTPKKKSVFTLPVRDSPDNPFLDSPVNSDAEEADVATPPPVNRSEKPTTTFVFRGVRKEFPNPYYDHAKGRPRSPTPNSLLPLEHPDFSPDPRCVPTLLFPEAHAKRREIKREAIASKGKAKLLVPLPKSSKALSDSEEEDSESDLEDIKPVRLFTEKLGKGKGKSTEKLLPKGKAVKVASPGRSTKSASPGGSTSKLEVFEAKRTEKTTAKVAIKGNNKLTFKTSKRTVKSDGKVSRHSSTEQLEVEADKVVATSEED</sequence>
<feature type="region of interest" description="Disordered" evidence="1">
    <location>
        <begin position="241"/>
        <end position="271"/>
    </location>
</feature>
<feature type="region of interest" description="Disordered" evidence="1">
    <location>
        <begin position="405"/>
        <end position="438"/>
    </location>
</feature>
<feature type="compositionally biased region" description="Acidic residues" evidence="1">
    <location>
        <begin position="315"/>
        <end position="325"/>
    </location>
</feature>
<evidence type="ECO:0000313" key="3">
    <source>
        <dbReference type="Proteomes" id="UP000054007"/>
    </source>
</evidence>
<feature type="region of interest" description="Disordered" evidence="1">
    <location>
        <begin position="305"/>
        <end position="380"/>
    </location>
</feature>
<feature type="region of interest" description="Disordered" evidence="1">
    <location>
        <begin position="187"/>
        <end position="229"/>
    </location>
</feature>
<dbReference type="Proteomes" id="UP000054007">
    <property type="component" value="Unassembled WGS sequence"/>
</dbReference>
<feature type="compositionally biased region" description="Basic and acidic residues" evidence="1">
    <location>
        <begin position="326"/>
        <end position="350"/>
    </location>
</feature>